<gene>
    <name evidence="1" type="ORF">SOCEGT47_009250</name>
</gene>
<reference evidence="1 2" key="1">
    <citation type="submission" date="2015-09" db="EMBL/GenBank/DDBJ databases">
        <title>Sorangium comparison.</title>
        <authorList>
            <person name="Zaburannyi N."/>
            <person name="Bunk B."/>
            <person name="Overmann J."/>
            <person name="Mueller R."/>
        </authorList>
    </citation>
    <scope>NUCLEOTIDE SEQUENCE [LARGE SCALE GENOMIC DNA]</scope>
    <source>
        <strain evidence="1 2">So ceGT47</strain>
    </source>
</reference>
<evidence type="ECO:0000313" key="1">
    <source>
        <dbReference type="EMBL" id="AUX20454.1"/>
    </source>
</evidence>
<accession>A0A4P2PUU6</accession>
<name>A0A4P2PUU6_SORCE</name>
<dbReference type="EMBL" id="CP012670">
    <property type="protein sequence ID" value="AUX20454.1"/>
    <property type="molecule type" value="Genomic_DNA"/>
</dbReference>
<dbReference type="AlphaFoldDB" id="A0A4P2PUU6"/>
<dbReference type="Proteomes" id="UP000295781">
    <property type="component" value="Chromosome"/>
</dbReference>
<evidence type="ECO:0000313" key="2">
    <source>
        <dbReference type="Proteomes" id="UP000295781"/>
    </source>
</evidence>
<proteinExistence type="predicted"/>
<sequence length="82" mass="9054">MCHWPPERVARCARWGGETSPERNAERPAWLAARPGGEVRCQGKGFAAIEDSPRAHLFVDADSLEEVVEGRKALDGVRLDGR</sequence>
<organism evidence="1 2">
    <name type="scientific">Sorangium cellulosum</name>
    <name type="common">Polyangium cellulosum</name>
    <dbReference type="NCBI Taxonomy" id="56"/>
    <lineage>
        <taxon>Bacteria</taxon>
        <taxon>Pseudomonadati</taxon>
        <taxon>Myxococcota</taxon>
        <taxon>Polyangia</taxon>
        <taxon>Polyangiales</taxon>
        <taxon>Polyangiaceae</taxon>
        <taxon>Sorangium</taxon>
    </lineage>
</organism>
<protein>
    <submittedName>
        <fullName evidence="1">Uncharacterized protein</fullName>
    </submittedName>
</protein>